<keyword evidence="1" id="KW-0472">Membrane</keyword>
<gene>
    <name evidence="2" type="ORF">H4W26_001159</name>
</gene>
<keyword evidence="1" id="KW-0812">Transmembrane</keyword>
<evidence type="ECO:0000313" key="3">
    <source>
        <dbReference type="Proteomes" id="UP000636579"/>
    </source>
</evidence>
<feature type="transmembrane region" description="Helical" evidence="1">
    <location>
        <begin position="88"/>
        <end position="113"/>
    </location>
</feature>
<evidence type="ECO:0000256" key="1">
    <source>
        <dbReference type="SAM" id="Phobius"/>
    </source>
</evidence>
<feature type="transmembrane region" description="Helical" evidence="1">
    <location>
        <begin position="133"/>
        <end position="152"/>
    </location>
</feature>
<accession>A0ABR9J5Z8</accession>
<comment type="caution">
    <text evidence="2">The sequence shown here is derived from an EMBL/GenBank/DDBJ whole genome shotgun (WGS) entry which is preliminary data.</text>
</comment>
<dbReference type="PANTHER" id="PTHR34980">
    <property type="entry name" value="INNER MEMBRANE PROTEIN-RELATED-RELATED"/>
    <property type="match status" value="1"/>
</dbReference>
<dbReference type="RefSeq" id="WP_192591157.1">
    <property type="nucleotide sequence ID" value="NZ_JADBEE010000001.1"/>
</dbReference>
<dbReference type="EMBL" id="JADBEE010000001">
    <property type="protein sequence ID" value="MBE1514404.1"/>
    <property type="molecule type" value="Genomic_DNA"/>
</dbReference>
<keyword evidence="3" id="KW-1185">Reference proteome</keyword>
<organism evidence="2 3">
    <name type="scientific">Nesterenkonia halotolerans</name>
    <dbReference type="NCBI Taxonomy" id="225325"/>
    <lineage>
        <taxon>Bacteria</taxon>
        <taxon>Bacillati</taxon>
        <taxon>Actinomycetota</taxon>
        <taxon>Actinomycetes</taxon>
        <taxon>Micrococcales</taxon>
        <taxon>Micrococcaceae</taxon>
        <taxon>Nesterenkonia</taxon>
    </lineage>
</organism>
<dbReference type="InterPro" id="IPR008523">
    <property type="entry name" value="DUF805"/>
</dbReference>
<dbReference type="Pfam" id="PF05656">
    <property type="entry name" value="DUF805"/>
    <property type="match status" value="1"/>
</dbReference>
<proteinExistence type="predicted"/>
<sequence length="170" mass="18804">MSTTPNEADSPKSRPVGPQASIGSFFKNYAQFKGYSTRGEFWWPWLILFLTHLALGVVTAVIVGTAFPDDVVTESSNPAGSAQFSYQIWFEGTAGTIVTIAAILHFLIWAATISPLLAVTWRRFHDTGLPGPIFFLWFIPVIGWIIVLILLARGSKPEKRRPEWDAPAAI</sequence>
<reference evidence="2 3" key="1">
    <citation type="submission" date="2020-10" db="EMBL/GenBank/DDBJ databases">
        <title>Sequencing the genomes of 1000 actinobacteria strains.</title>
        <authorList>
            <person name="Klenk H.-P."/>
        </authorList>
    </citation>
    <scope>NUCLEOTIDE SEQUENCE [LARGE SCALE GENOMIC DNA]</scope>
    <source>
        <strain evidence="2 3">DSM 15474</strain>
    </source>
</reference>
<name>A0ABR9J5Z8_9MICC</name>
<feature type="transmembrane region" description="Helical" evidence="1">
    <location>
        <begin position="42"/>
        <end position="67"/>
    </location>
</feature>
<protein>
    <submittedName>
        <fullName evidence="2">Uncharacterized membrane protein YhaH (DUF805 family)</fullName>
    </submittedName>
</protein>
<dbReference type="Proteomes" id="UP000636579">
    <property type="component" value="Unassembled WGS sequence"/>
</dbReference>
<evidence type="ECO:0000313" key="2">
    <source>
        <dbReference type="EMBL" id="MBE1514404.1"/>
    </source>
</evidence>
<keyword evidence="1" id="KW-1133">Transmembrane helix</keyword>
<dbReference type="PANTHER" id="PTHR34980:SF2">
    <property type="entry name" value="INNER MEMBRANE PROTEIN YHAH-RELATED"/>
    <property type="match status" value="1"/>
</dbReference>